<evidence type="ECO:0000313" key="4">
    <source>
        <dbReference type="Proteomes" id="UP000712281"/>
    </source>
</evidence>
<evidence type="ECO:0000313" key="3">
    <source>
        <dbReference type="EMBL" id="KAF2581231.1"/>
    </source>
</evidence>
<dbReference type="InterPro" id="IPR000719">
    <property type="entry name" value="Prot_kinase_dom"/>
</dbReference>
<dbReference type="GO" id="GO:0005524">
    <property type="term" value="F:ATP binding"/>
    <property type="evidence" value="ECO:0007669"/>
    <property type="project" value="InterPro"/>
</dbReference>
<dbReference type="InterPro" id="IPR011009">
    <property type="entry name" value="Kinase-like_dom_sf"/>
</dbReference>
<comment type="caution">
    <text evidence="3">The sequence shown here is derived from an EMBL/GenBank/DDBJ whole genome shotgun (WGS) entry which is preliminary data.</text>
</comment>
<dbReference type="GO" id="GO:0004674">
    <property type="term" value="F:protein serine/threonine kinase activity"/>
    <property type="evidence" value="ECO:0007669"/>
    <property type="project" value="TreeGrafter"/>
</dbReference>
<dbReference type="Proteomes" id="UP000712281">
    <property type="component" value="Unassembled WGS sequence"/>
</dbReference>
<feature type="domain" description="Protein kinase" evidence="2">
    <location>
        <begin position="1"/>
        <end position="148"/>
    </location>
</feature>
<dbReference type="Pfam" id="PF00069">
    <property type="entry name" value="Pkinase"/>
    <property type="match status" value="1"/>
</dbReference>
<dbReference type="Gene3D" id="1.10.510.10">
    <property type="entry name" value="Transferase(Phosphotransferase) domain 1"/>
    <property type="match status" value="1"/>
</dbReference>
<dbReference type="InterPro" id="IPR051824">
    <property type="entry name" value="LRR_Rcpt-Like_S/T_Kinase"/>
</dbReference>
<evidence type="ECO:0000256" key="1">
    <source>
        <dbReference type="ARBA" id="ARBA00004479"/>
    </source>
</evidence>
<accession>A0A8S9JG83</accession>
<name>A0A8S9JG83_BRACR</name>
<evidence type="ECO:0000259" key="2">
    <source>
        <dbReference type="PROSITE" id="PS50011"/>
    </source>
</evidence>
<protein>
    <recommendedName>
        <fullName evidence="2">Protein kinase domain-containing protein</fullName>
    </recommendedName>
</protein>
<organism evidence="3 4">
    <name type="scientific">Brassica cretica</name>
    <name type="common">Mustard</name>
    <dbReference type="NCBI Taxonomy" id="69181"/>
    <lineage>
        <taxon>Eukaryota</taxon>
        <taxon>Viridiplantae</taxon>
        <taxon>Streptophyta</taxon>
        <taxon>Embryophyta</taxon>
        <taxon>Tracheophyta</taxon>
        <taxon>Spermatophyta</taxon>
        <taxon>Magnoliopsida</taxon>
        <taxon>eudicotyledons</taxon>
        <taxon>Gunneridae</taxon>
        <taxon>Pentapetalae</taxon>
        <taxon>rosids</taxon>
        <taxon>malvids</taxon>
        <taxon>Brassicales</taxon>
        <taxon>Brassicaceae</taxon>
        <taxon>Brassiceae</taxon>
        <taxon>Brassica</taxon>
    </lineage>
</organism>
<dbReference type="AlphaFoldDB" id="A0A8S9JG83"/>
<gene>
    <name evidence="3" type="ORF">F2Q68_00001309</name>
</gene>
<sequence length="180" mass="20160">MNPRLCGFALAEFLSRNDQAHQAAKKKGSAQGIFGYMAPEYMESGEATTAADVYSFGMVILEMVTGQPAVDYTRKKEDALLVLRIRDLVGNKKKPLDEIADIRLDDEYERGEMARVLRLGLVCTRTDPKLRPSISQVVCTLDGSERFFKEEGGKEGDVSRKQMYDSSMLMVRQMQALGIH</sequence>
<comment type="subcellular location">
    <subcellularLocation>
        <location evidence="1">Membrane</location>
        <topology evidence="1">Single-pass type I membrane protein</topology>
    </subcellularLocation>
</comment>
<dbReference type="PANTHER" id="PTHR48006:SF72">
    <property type="entry name" value="LRR RECEPTOR-LIKE SERINE_THREONINE-PROTEIN KINASE RFK1-RELATED"/>
    <property type="match status" value="1"/>
</dbReference>
<dbReference type="GO" id="GO:0016020">
    <property type="term" value="C:membrane"/>
    <property type="evidence" value="ECO:0007669"/>
    <property type="project" value="UniProtKB-SubCell"/>
</dbReference>
<dbReference type="SUPFAM" id="SSF56112">
    <property type="entry name" value="Protein kinase-like (PK-like)"/>
    <property type="match status" value="1"/>
</dbReference>
<dbReference type="PROSITE" id="PS50011">
    <property type="entry name" value="PROTEIN_KINASE_DOM"/>
    <property type="match status" value="1"/>
</dbReference>
<dbReference type="EMBL" id="QGKW02001660">
    <property type="protein sequence ID" value="KAF2581231.1"/>
    <property type="molecule type" value="Genomic_DNA"/>
</dbReference>
<proteinExistence type="predicted"/>
<reference evidence="3" key="1">
    <citation type="submission" date="2019-12" db="EMBL/GenBank/DDBJ databases">
        <title>Genome sequencing and annotation of Brassica cretica.</title>
        <authorList>
            <person name="Studholme D.J."/>
            <person name="Sarris P.F."/>
        </authorList>
    </citation>
    <scope>NUCLEOTIDE SEQUENCE</scope>
    <source>
        <strain evidence="3">PFS-001/15</strain>
        <tissue evidence="3">Leaf</tissue>
    </source>
</reference>
<dbReference type="PANTHER" id="PTHR48006">
    <property type="entry name" value="LEUCINE-RICH REPEAT-CONTAINING PROTEIN DDB_G0281931-RELATED"/>
    <property type="match status" value="1"/>
</dbReference>